<evidence type="ECO:0000313" key="3">
    <source>
        <dbReference type="Proteomes" id="UP001501447"/>
    </source>
</evidence>
<dbReference type="Proteomes" id="UP001501447">
    <property type="component" value="Unassembled WGS sequence"/>
</dbReference>
<feature type="compositionally biased region" description="Polar residues" evidence="1">
    <location>
        <begin position="55"/>
        <end position="64"/>
    </location>
</feature>
<feature type="compositionally biased region" description="Basic and acidic residues" evidence="1">
    <location>
        <begin position="1"/>
        <end position="11"/>
    </location>
</feature>
<keyword evidence="3" id="KW-1185">Reference proteome</keyword>
<name>A0ABP6CAP5_9ACTN</name>
<proteinExistence type="predicted"/>
<gene>
    <name evidence="2" type="ORF">GCM10009863_18900</name>
</gene>
<dbReference type="EMBL" id="BAAARJ010000005">
    <property type="protein sequence ID" value="GAA2605603.1"/>
    <property type="molecule type" value="Genomic_DNA"/>
</dbReference>
<accession>A0ABP6CAP5</accession>
<evidence type="ECO:0000256" key="1">
    <source>
        <dbReference type="SAM" id="MobiDB-lite"/>
    </source>
</evidence>
<comment type="caution">
    <text evidence="2">The sequence shown here is derived from an EMBL/GenBank/DDBJ whole genome shotgun (WGS) entry which is preliminary data.</text>
</comment>
<organism evidence="2 3">
    <name type="scientific">Streptomyces axinellae</name>
    <dbReference type="NCBI Taxonomy" id="552788"/>
    <lineage>
        <taxon>Bacteria</taxon>
        <taxon>Bacillati</taxon>
        <taxon>Actinomycetota</taxon>
        <taxon>Actinomycetes</taxon>
        <taxon>Kitasatosporales</taxon>
        <taxon>Streptomycetaceae</taxon>
        <taxon>Streptomyces</taxon>
    </lineage>
</organism>
<reference evidence="3" key="1">
    <citation type="journal article" date="2019" name="Int. J. Syst. Evol. Microbiol.">
        <title>The Global Catalogue of Microorganisms (GCM) 10K type strain sequencing project: providing services to taxonomists for standard genome sequencing and annotation.</title>
        <authorList>
            <consortium name="The Broad Institute Genomics Platform"/>
            <consortium name="The Broad Institute Genome Sequencing Center for Infectious Disease"/>
            <person name="Wu L."/>
            <person name="Ma J."/>
        </authorList>
    </citation>
    <scope>NUCLEOTIDE SEQUENCE [LARGE SCALE GENOMIC DNA]</scope>
    <source>
        <strain evidence="3">JCM 16373</strain>
    </source>
</reference>
<feature type="region of interest" description="Disordered" evidence="1">
    <location>
        <begin position="1"/>
        <end position="64"/>
    </location>
</feature>
<evidence type="ECO:0000313" key="2">
    <source>
        <dbReference type="EMBL" id="GAA2605603.1"/>
    </source>
</evidence>
<protein>
    <submittedName>
        <fullName evidence="2">Uncharacterized protein</fullName>
    </submittedName>
</protein>
<sequence length="64" mass="6888">MRIDKTGGSRDEDQDVTDSDSRLLDDTALPTGRETEQLAPPLIAEIRSSHPPVPTSTTVLPDAT</sequence>